<keyword evidence="1" id="KW-0472">Membrane</keyword>
<keyword evidence="1" id="KW-1133">Transmembrane helix</keyword>
<reference evidence="2 3" key="1">
    <citation type="submission" date="2019-12" db="EMBL/GenBank/DDBJ databases">
        <authorList>
            <person name="Alioto T."/>
            <person name="Alioto T."/>
            <person name="Gomez Garrido J."/>
        </authorList>
    </citation>
    <scope>NUCLEOTIDE SEQUENCE [LARGE SCALE GENOMIC DNA]</scope>
</reference>
<gene>
    <name evidence="2" type="ORF">OLEA9_A118591</name>
</gene>
<name>A0A8S0QX31_OLEEU</name>
<keyword evidence="1" id="KW-0812">Transmembrane</keyword>
<proteinExistence type="predicted"/>
<dbReference type="EMBL" id="CACTIH010001982">
    <property type="protein sequence ID" value="CAA2970724.1"/>
    <property type="molecule type" value="Genomic_DNA"/>
</dbReference>
<feature type="transmembrane region" description="Helical" evidence="1">
    <location>
        <begin position="21"/>
        <end position="39"/>
    </location>
</feature>
<protein>
    <recommendedName>
        <fullName evidence="4">Transmembrane protein</fullName>
    </recommendedName>
</protein>
<dbReference type="Gramene" id="OE9A118591T1">
    <property type="protein sequence ID" value="OE9A118591C1"/>
    <property type="gene ID" value="OE9A118591"/>
</dbReference>
<dbReference type="AlphaFoldDB" id="A0A8S0QX31"/>
<accession>A0A8S0QX31</accession>
<comment type="caution">
    <text evidence="2">The sequence shown here is derived from an EMBL/GenBank/DDBJ whole genome shotgun (WGS) entry which is preliminary data.</text>
</comment>
<evidence type="ECO:0008006" key="4">
    <source>
        <dbReference type="Google" id="ProtNLM"/>
    </source>
</evidence>
<dbReference type="PANTHER" id="PTHR37199:SF5">
    <property type="entry name" value="TRANSMEMBRANE PROTEIN"/>
    <property type="match status" value="1"/>
</dbReference>
<dbReference type="PANTHER" id="PTHR37199">
    <property type="entry name" value="TRANSMEMBRANE PROTEIN"/>
    <property type="match status" value="1"/>
</dbReference>
<organism evidence="2 3">
    <name type="scientific">Olea europaea subsp. europaea</name>
    <dbReference type="NCBI Taxonomy" id="158383"/>
    <lineage>
        <taxon>Eukaryota</taxon>
        <taxon>Viridiplantae</taxon>
        <taxon>Streptophyta</taxon>
        <taxon>Embryophyta</taxon>
        <taxon>Tracheophyta</taxon>
        <taxon>Spermatophyta</taxon>
        <taxon>Magnoliopsida</taxon>
        <taxon>eudicotyledons</taxon>
        <taxon>Gunneridae</taxon>
        <taxon>Pentapetalae</taxon>
        <taxon>asterids</taxon>
        <taxon>lamiids</taxon>
        <taxon>Lamiales</taxon>
        <taxon>Oleaceae</taxon>
        <taxon>Oleeae</taxon>
        <taxon>Olea</taxon>
    </lineage>
</organism>
<evidence type="ECO:0000313" key="2">
    <source>
        <dbReference type="EMBL" id="CAA2970724.1"/>
    </source>
</evidence>
<dbReference type="Proteomes" id="UP000594638">
    <property type="component" value="Unassembled WGS sequence"/>
</dbReference>
<keyword evidence="3" id="KW-1185">Reference proteome</keyword>
<evidence type="ECO:0000313" key="3">
    <source>
        <dbReference type="Proteomes" id="UP000594638"/>
    </source>
</evidence>
<evidence type="ECO:0000256" key="1">
    <source>
        <dbReference type="SAM" id="Phobius"/>
    </source>
</evidence>
<sequence>MAREWKELIGVDGDASFGIDVFQVLCVVLGTFLIIVVAITTCADGAVPQDKGAAADSGAYGSTCEAGCGAACGG</sequence>